<name>A0A6A5UXZ6_9PLEO</name>
<evidence type="ECO:0000313" key="2">
    <source>
        <dbReference type="EMBL" id="KAF1968692.1"/>
    </source>
</evidence>
<keyword evidence="3" id="KW-1185">Reference proteome</keyword>
<organism evidence="2 3">
    <name type="scientific">Bimuria novae-zelandiae CBS 107.79</name>
    <dbReference type="NCBI Taxonomy" id="1447943"/>
    <lineage>
        <taxon>Eukaryota</taxon>
        <taxon>Fungi</taxon>
        <taxon>Dikarya</taxon>
        <taxon>Ascomycota</taxon>
        <taxon>Pezizomycotina</taxon>
        <taxon>Dothideomycetes</taxon>
        <taxon>Pleosporomycetidae</taxon>
        <taxon>Pleosporales</taxon>
        <taxon>Massarineae</taxon>
        <taxon>Didymosphaeriaceae</taxon>
        <taxon>Bimuria</taxon>
    </lineage>
</organism>
<feature type="transmembrane region" description="Helical" evidence="1">
    <location>
        <begin position="15"/>
        <end position="37"/>
    </location>
</feature>
<proteinExistence type="predicted"/>
<reference evidence="2" key="1">
    <citation type="journal article" date="2020" name="Stud. Mycol.">
        <title>101 Dothideomycetes genomes: a test case for predicting lifestyles and emergence of pathogens.</title>
        <authorList>
            <person name="Haridas S."/>
            <person name="Albert R."/>
            <person name="Binder M."/>
            <person name="Bloem J."/>
            <person name="Labutti K."/>
            <person name="Salamov A."/>
            <person name="Andreopoulos B."/>
            <person name="Baker S."/>
            <person name="Barry K."/>
            <person name="Bills G."/>
            <person name="Bluhm B."/>
            <person name="Cannon C."/>
            <person name="Castanera R."/>
            <person name="Culley D."/>
            <person name="Daum C."/>
            <person name="Ezra D."/>
            <person name="Gonzalez J."/>
            <person name="Henrissat B."/>
            <person name="Kuo A."/>
            <person name="Liang C."/>
            <person name="Lipzen A."/>
            <person name="Lutzoni F."/>
            <person name="Magnuson J."/>
            <person name="Mondo S."/>
            <person name="Nolan M."/>
            <person name="Ohm R."/>
            <person name="Pangilinan J."/>
            <person name="Park H.-J."/>
            <person name="Ramirez L."/>
            <person name="Alfaro M."/>
            <person name="Sun H."/>
            <person name="Tritt A."/>
            <person name="Yoshinaga Y."/>
            <person name="Zwiers L.-H."/>
            <person name="Turgeon B."/>
            <person name="Goodwin S."/>
            <person name="Spatafora J."/>
            <person name="Crous P."/>
            <person name="Grigoriev I."/>
        </authorList>
    </citation>
    <scope>NUCLEOTIDE SEQUENCE</scope>
    <source>
        <strain evidence="2">CBS 107.79</strain>
    </source>
</reference>
<keyword evidence="1" id="KW-0812">Transmembrane</keyword>
<protein>
    <submittedName>
        <fullName evidence="2">Uncharacterized protein</fullName>
    </submittedName>
</protein>
<keyword evidence="1" id="KW-0472">Membrane</keyword>
<dbReference type="AlphaFoldDB" id="A0A6A5UXZ6"/>
<dbReference type="Proteomes" id="UP000800036">
    <property type="component" value="Unassembled WGS sequence"/>
</dbReference>
<accession>A0A6A5UXZ6</accession>
<gene>
    <name evidence="2" type="ORF">BU23DRAFT_257542</name>
</gene>
<dbReference type="EMBL" id="ML976717">
    <property type="protein sequence ID" value="KAF1968692.1"/>
    <property type="molecule type" value="Genomic_DNA"/>
</dbReference>
<keyword evidence="1" id="KW-1133">Transmembrane helix</keyword>
<sequence length="93" mass="10732">MFCPASLLHFEQSPFTAILCPNMFLVLGIHIGVSIGFHCRILHLDSQGFNVTLRTLRLSAHRRRPLLCPSDSSHWRDHSQYTSCHRPFVLLYI</sequence>
<evidence type="ECO:0000256" key="1">
    <source>
        <dbReference type="SAM" id="Phobius"/>
    </source>
</evidence>
<evidence type="ECO:0000313" key="3">
    <source>
        <dbReference type="Proteomes" id="UP000800036"/>
    </source>
</evidence>